<evidence type="ECO:0000256" key="1">
    <source>
        <dbReference type="SAM" id="MobiDB-lite"/>
    </source>
</evidence>
<name>A0A4D4JWV8_9ACTN</name>
<evidence type="ECO:0000313" key="3">
    <source>
        <dbReference type="Proteomes" id="UP000299290"/>
    </source>
</evidence>
<dbReference type="Gene3D" id="2.115.10.20">
    <property type="entry name" value="Glycosyl hydrolase domain, family 43"/>
    <property type="match status" value="1"/>
</dbReference>
<evidence type="ECO:0000313" key="2">
    <source>
        <dbReference type="EMBL" id="GDY40242.1"/>
    </source>
</evidence>
<dbReference type="AlphaFoldDB" id="A0A4D4JWV8"/>
<accession>A0A4D4JWV8</accession>
<feature type="region of interest" description="Disordered" evidence="1">
    <location>
        <begin position="1"/>
        <end position="32"/>
    </location>
</feature>
<gene>
    <name evidence="2" type="ORF">SANT12839_011240</name>
</gene>
<dbReference type="InterPro" id="IPR023296">
    <property type="entry name" value="Glyco_hydro_beta-prop_sf"/>
</dbReference>
<reference evidence="2 3" key="1">
    <citation type="journal article" date="2020" name="Int. J. Syst. Evol. Microbiol.">
        <title>Reclassification of Streptomyces castelarensis and Streptomyces sporoclivatus as later heterotypic synonyms of Streptomyces antimycoticus.</title>
        <authorList>
            <person name="Komaki H."/>
            <person name="Tamura T."/>
        </authorList>
    </citation>
    <scope>NUCLEOTIDE SEQUENCE [LARGE SCALE GENOMIC DNA]</scope>
    <source>
        <strain evidence="2 3">NBRC 12839</strain>
    </source>
</reference>
<keyword evidence="3" id="KW-1185">Reference proteome</keyword>
<dbReference type="EMBL" id="BJHV01000001">
    <property type="protein sequence ID" value="GDY40242.1"/>
    <property type="molecule type" value="Genomic_DNA"/>
</dbReference>
<dbReference type="Proteomes" id="UP000299290">
    <property type="component" value="Unassembled WGS sequence"/>
</dbReference>
<comment type="caution">
    <text evidence="2">The sequence shown here is derived from an EMBL/GenBank/DDBJ whole genome shotgun (WGS) entry which is preliminary data.</text>
</comment>
<proteinExistence type="predicted"/>
<organism evidence="2 3">
    <name type="scientific">Streptomyces antimycoticus</name>
    <dbReference type="NCBI Taxonomy" id="68175"/>
    <lineage>
        <taxon>Bacteria</taxon>
        <taxon>Bacillati</taxon>
        <taxon>Actinomycetota</taxon>
        <taxon>Actinomycetes</taxon>
        <taxon>Kitasatosporales</taxon>
        <taxon>Streptomycetaceae</taxon>
        <taxon>Streptomyces</taxon>
        <taxon>Streptomyces violaceusniger group</taxon>
    </lineage>
</organism>
<protein>
    <submittedName>
        <fullName evidence="2">Uncharacterized protein</fullName>
    </submittedName>
</protein>
<sequence length="65" mass="7171">MPDPRRRPRCSTDWSQAGSAPPTYPDTNPNIGTQFLYQGMNPSAGGDYSQLPWRLGPLTQTNTTC</sequence>